<dbReference type="PANTHER" id="PTHR31111">
    <property type="entry name" value="BNAA05G37150D PROTEIN-RELATED"/>
    <property type="match status" value="1"/>
</dbReference>
<dbReference type="RefSeq" id="XP_019100744.1">
    <property type="nucleotide sequence ID" value="XM_019245199.1"/>
</dbReference>
<proteinExistence type="predicted"/>
<dbReference type="InterPro" id="IPR017451">
    <property type="entry name" value="F-box-assoc_interact_dom"/>
</dbReference>
<feature type="domain" description="F-box" evidence="2">
    <location>
        <begin position="1"/>
        <end position="44"/>
    </location>
</feature>
<dbReference type="Pfam" id="PF00646">
    <property type="entry name" value="F-box"/>
    <property type="match status" value="1"/>
</dbReference>
<gene>
    <name evidence="4" type="primary">LOC104788893</name>
</gene>
<dbReference type="Pfam" id="PF08268">
    <property type="entry name" value="FBA_3"/>
    <property type="match status" value="1"/>
</dbReference>
<keyword evidence="1" id="KW-0472">Membrane</keyword>
<accession>A0ABM1RP06</accession>
<dbReference type="SMART" id="SM00256">
    <property type="entry name" value="FBOX"/>
    <property type="match status" value="1"/>
</dbReference>
<reference evidence="3" key="1">
    <citation type="journal article" date="2014" name="Nat. Commun.">
        <title>The emerging biofuel crop Camelina sativa retains a highly undifferentiated hexaploid genome structure.</title>
        <authorList>
            <person name="Kagale S."/>
            <person name="Koh C."/>
            <person name="Nixon J."/>
            <person name="Bollina V."/>
            <person name="Clarke W.E."/>
            <person name="Tuteja R."/>
            <person name="Spillane C."/>
            <person name="Robinson S.J."/>
            <person name="Links M.G."/>
            <person name="Clarke C."/>
            <person name="Higgins E.E."/>
            <person name="Huebert T."/>
            <person name="Sharpe A.G."/>
            <person name="Parkin I.A."/>
        </authorList>
    </citation>
    <scope>NUCLEOTIDE SEQUENCE [LARGE SCALE GENOMIC DNA]</scope>
    <source>
        <strain evidence="3">cv. DH55</strain>
    </source>
</reference>
<dbReference type="InterPro" id="IPR001810">
    <property type="entry name" value="F-box_dom"/>
</dbReference>
<dbReference type="CDD" id="cd22157">
    <property type="entry name" value="F-box_AtFBW1-like"/>
    <property type="match status" value="1"/>
</dbReference>
<dbReference type="PANTHER" id="PTHR31111:SF113">
    <property type="entry name" value="F-BOX ASSOCIATED UBIQUITINATION EFFECTOR FAMILY PROTEIN"/>
    <property type="match status" value="1"/>
</dbReference>
<sequence length="401" mass="46995">MIDLVPDLVEEILVRLPFKSILKFKTVSKQWRSILESRSFAESRPTFMNKVQKKPQILAAAVNHCTFTMLGDEEGVELVYLHCHVATRPSLACDGLVCIPEPGWINVFNPSTGEFIRFPSGPDPVKTQRYNNLFSDIFPGHWRMGFGRDKVNGSYKVVRMFFEPNHYGEILDLNIGEWRKLPRPPPHHVGETSNSACVNGSIYWLREAAYHKYRILALDLHTQEFCDVPTPPLLRQTVMQTERLANLEDRLVLSIFSPQRMIEIWCMDTQEETWIITYSFYFYRASLYRNPWNYTHMWFMPMAVSKGGNLFLHEDRKQLIKYYPKTGFHISTNICVISPFVENLLPLQRPASAPEIRTYLYRKQVQESRISKRFRHIEWWIPNILITITVAATILHRIVHY</sequence>
<dbReference type="GeneID" id="104788893"/>
<dbReference type="InterPro" id="IPR013187">
    <property type="entry name" value="F-box-assoc_dom_typ3"/>
</dbReference>
<dbReference type="NCBIfam" id="TIGR01640">
    <property type="entry name" value="F_box_assoc_1"/>
    <property type="match status" value="1"/>
</dbReference>
<dbReference type="PROSITE" id="PS50181">
    <property type="entry name" value="FBOX"/>
    <property type="match status" value="1"/>
</dbReference>
<dbReference type="Proteomes" id="UP000694864">
    <property type="component" value="Chromosome 5"/>
</dbReference>
<dbReference type="SUPFAM" id="SSF81383">
    <property type="entry name" value="F-box domain"/>
    <property type="match status" value="1"/>
</dbReference>
<evidence type="ECO:0000313" key="4">
    <source>
        <dbReference type="RefSeq" id="XP_019100744.1"/>
    </source>
</evidence>
<feature type="transmembrane region" description="Helical" evidence="1">
    <location>
        <begin position="379"/>
        <end position="399"/>
    </location>
</feature>
<keyword evidence="1" id="KW-0812">Transmembrane</keyword>
<evidence type="ECO:0000313" key="3">
    <source>
        <dbReference type="Proteomes" id="UP000694864"/>
    </source>
</evidence>
<evidence type="ECO:0000259" key="2">
    <source>
        <dbReference type="PROSITE" id="PS50181"/>
    </source>
</evidence>
<dbReference type="InterPro" id="IPR036047">
    <property type="entry name" value="F-box-like_dom_sf"/>
</dbReference>
<keyword evidence="1" id="KW-1133">Transmembrane helix</keyword>
<protein>
    <submittedName>
        <fullName evidence="4">F-box/LRR-repeat protein At2g43260-like</fullName>
    </submittedName>
</protein>
<organism evidence="3 4">
    <name type="scientific">Camelina sativa</name>
    <name type="common">False flax</name>
    <name type="synonym">Myagrum sativum</name>
    <dbReference type="NCBI Taxonomy" id="90675"/>
    <lineage>
        <taxon>Eukaryota</taxon>
        <taxon>Viridiplantae</taxon>
        <taxon>Streptophyta</taxon>
        <taxon>Embryophyta</taxon>
        <taxon>Tracheophyta</taxon>
        <taxon>Spermatophyta</taxon>
        <taxon>Magnoliopsida</taxon>
        <taxon>eudicotyledons</taxon>
        <taxon>Gunneridae</taxon>
        <taxon>Pentapetalae</taxon>
        <taxon>rosids</taxon>
        <taxon>malvids</taxon>
        <taxon>Brassicales</taxon>
        <taxon>Brassicaceae</taxon>
        <taxon>Camelineae</taxon>
        <taxon>Camelina</taxon>
    </lineage>
</organism>
<reference evidence="4" key="2">
    <citation type="submission" date="2025-08" db="UniProtKB">
        <authorList>
            <consortium name="RefSeq"/>
        </authorList>
    </citation>
    <scope>IDENTIFICATION</scope>
    <source>
        <tissue evidence="4">Leaf</tissue>
    </source>
</reference>
<keyword evidence="3" id="KW-1185">Reference proteome</keyword>
<name>A0ABM1RP06_CAMSA</name>
<evidence type="ECO:0000256" key="1">
    <source>
        <dbReference type="SAM" id="Phobius"/>
    </source>
</evidence>